<keyword evidence="2" id="KW-0472">Membrane</keyword>
<evidence type="ECO:0000313" key="4">
    <source>
        <dbReference type="EMBL" id="MZL69996.1"/>
    </source>
</evidence>
<reference evidence="6" key="2">
    <citation type="submission" date="2016-11" db="EMBL/GenBank/DDBJ databases">
        <authorList>
            <person name="Jaros S."/>
            <person name="Januszkiewicz K."/>
            <person name="Wedrychowicz H."/>
        </authorList>
    </citation>
    <scope>NUCLEOTIDE SEQUENCE [LARGE SCALE GENOMIC DNA]</scope>
    <source>
        <strain evidence="6">DSM 4029</strain>
    </source>
</reference>
<dbReference type="EMBL" id="FQVY01000002">
    <property type="protein sequence ID" value="SHF99769.1"/>
    <property type="molecule type" value="Genomic_DNA"/>
</dbReference>
<gene>
    <name evidence="4" type="ORF">GT747_09550</name>
    <name evidence="5" type="ORF">SAMN05444424_1089</name>
</gene>
<comment type="caution">
    <text evidence="5">The sequence shown here is derived from an EMBL/GenBank/DDBJ whole genome shotgun (WGS) entry which is preliminary data.</text>
</comment>
<dbReference type="Pfam" id="PF14317">
    <property type="entry name" value="YcxB"/>
    <property type="match status" value="1"/>
</dbReference>
<reference evidence="5" key="1">
    <citation type="submission" date="2016-11" db="EMBL/GenBank/DDBJ databases">
        <authorList>
            <person name="Varghese N."/>
            <person name="Submissions S."/>
        </authorList>
    </citation>
    <scope>NUCLEOTIDE SEQUENCE</scope>
    <source>
        <strain evidence="5">DSM 4029</strain>
    </source>
</reference>
<accession>A0AAQ1MCL7</accession>
<evidence type="ECO:0000256" key="2">
    <source>
        <dbReference type="SAM" id="Phobius"/>
    </source>
</evidence>
<dbReference type="AlphaFoldDB" id="A0AAQ1MCL7"/>
<feature type="transmembrane region" description="Helical" evidence="2">
    <location>
        <begin position="38"/>
        <end position="55"/>
    </location>
</feature>
<feature type="region of interest" description="Disordered" evidence="1">
    <location>
        <begin position="181"/>
        <end position="218"/>
    </location>
</feature>
<name>A0AAQ1MCL7_9FIRM</name>
<evidence type="ECO:0000256" key="1">
    <source>
        <dbReference type="SAM" id="MobiDB-lite"/>
    </source>
</evidence>
<dbReference type="EMBL" id="WWVX01000006">
    <property type="protein sequence ID" value="MZL69996.1"/>
    <property type="molecule type" value="Genomic_DNA"/>
</dbReference>
<protein>
    <submittedName>
        <fullName evidence="5">YcxB-like protein</fullName>
    </submittedName>
</protein>
<proteinExistence type="predicted"/>
<dbReference type="Proteomes" id="UP000184089">
    <property type="component" value="Unassembled WGS sequence"/>
</dbReference>
<feature type="compositionally biased region" description="Acidic residues" evidence="1">
    <location>
        <begin position="181"/>
        <end position="204"/>
    </location>
</feature>
<reference evidence="4 7" key="3">
    <citation type="journal article" date="2019" name="Nat. Med.">
        <title>A library of human gut bacterial isolates paired with longitudinal multiomics data enables mechanistic microbiome research.</title>
        <authorList>
            <person name="Poyet M."/>
            <person name="Groussin M."/>
            <person name="Gibbons S.M."/>
            <person name="Avila-Pacheco J."/>
            <person name="Jiang X."/>
            <person name="Kearney S.M."/>
            <person name="Perrotta A.R."/>
            <person name="Berdy B."/>
            <person name="Zhao S."/>
            <person name="Lieberman T.D."/>
            <person name="Swanson P.K."/>
            <person name="Smith M."/>
            <person name="Roesemann S."/>
            <person name="Alexander J.E."/>
            <person name="Rich S.A."/>
            <person name="Livny J."/>
            <person name="Vlamakis H."/>
            <person name="Clish C."/>
            <person name="Bullock K."/>
            <person name="Deik A."/>
            <person name="Scott J."/>
            <person name="Pierce K.A."/>
            <person name="Xavier R.J."/>
            <person name="Alm E.J."/>
        </authorList>
    </citation>
    <scope>NUCLEOTIDE SEQUENCE [LARGE SCALE GENOMIC DNA]</scope>
    <source>
        <strain evidence="4 7">BIOML-A2</strain>
    </source>
</reference>
<sequence length="218" mass="24735">MSKGSPILKVTFQMDFNDFYNFNMHVSKEMIDKSKKKVTIFGAMEIVMAVVFLVLNFTSQSNSSLNLVLAVALLCMGLFSVLFYPAFFERQLSKAVKKTFDQNEYFHNDVTLEFLEDKIFETSCVGTGSVAYKDLQKVYRLGDCLILRMSKEGGYVLPLKAIGEEKIEQIEELVRRKMDEAELEEAEELDREADELAAQEEEGSEGSGDPLSERNGEQ</sequence>
<organism evidence="5 6">
    <name type="scientific">Bittarella massiliensis</name>
    <name type="common">ex Durand et al. 2017</name>
    <dbReference type="NCBI Taxonomy" id="1720313"/>
    <lineage>
        <taxon>Bacteria</taxon>
        <taxon>Bacillati</taxon>
        <taxon>Bacillota</taxon>
        <taxon>Clostridia</taxon>
        <taxon>Eubacteriales</taxon>
        <taxon>Oscillospiraceae</taxon>
        <taxon>Bittarella (ex Durand et al. 2017)</taxon>
    </lineage>
</organism>
<evidence type="ECO:0000313" key="7">
    <source>
        <dbReference type="Proteomes" id="UP000474718"/>
    </source>
</evidence>
<feature type="transmembrane region" description="Helical" evidence="2">
    <location>
        <begin position="67"/>
        <end position="88"/>
    </location>
</feature>
<keyword evidence="2" id="KW-1133">Transmembrane helix</keyword>
<keyword evidence="2" id="KW-0812">Transmembrane</keyword>
<dbReference type="Proteomes" id="UP000474718">
    <property type="component" value="Unassembled WGS sequence"/>
</dbReference>
<evidence type="ECO:0000259" key="3">
    <source>
        <dbReference type="Pfam" id="PF14317"/>
    </source>
</evidence>
<dbReference type="InterPro" id="IPR025588">
    <property type="entry name" value="YcxB-like_C"/>
</dbReference>
<keyword evidence="7" id="KW-1185">Reference proteome</keyword>
<evidence type="ECO:0000313" key="6">
    <source>
        <dbReference type="Proteomes" id="UP000184089"/>
    </source>
</evidence>
<dbReference type="RefSeq" id="WP_021660078.1">
    <property type="nucleotide sequence ID" value="NZ_FQVY01000002.1"/>
</dbReference>
<evidence type="ECO:0000313" key="5">
    <source>
        <dbReference type="EMBL" id="SHF99769.1"/>
    </source>
</evidence>
<feature type="domain" description="YcxB-like C-terminal" evidence="3">
    <location>
        <begin position="114"/>
        <end position="173"/>
    </location>
</feature>